<reference evidence="8 9" key="1">
    <citation type="submission" date="2019-10" db="EMBL/GenBank/DDBJ databases">
        <authorList>
            <person name="Palmer J.M."/>
        </authorList>
    </citation>
    <scope>NUCLEOTIDE SEQUENCE [LARGE SCALE GENOMIC DNA]</scope>
    <source>
        <strain evidence="8 9">TWF694</strain>
    </source>
</reference>
<sequence>MYDIVRDSGFGRLARFVTGGRVFQYAEERPGFELPESYYNESMQRMTDAAKDAANGKKPAPQGQLGDEKPPSRRSLSSSSDQKDSDLDLSSGSDFPTPKEEENAIQRADTTRDLERAQTAPDLEKTVSRPIAPTRTRDGYILVDWYTTDDPENPKNWGAGKKAIVVLQIYLYTLAVYMGSAIYTPSINGVVSAFGVSTTVALLGLSLYVLGYGTGPLLWSPLSEIPVIGRNPPYLFTFGIFVILCVPTALVDNIGGLLVLRFLQGFFGSPCLATGGASLGDVTDLLYLSYFLTGWAGFATAGPALGPVISGFSVPAENWRWSLWEIIWLAGPVFLSMFFLLPETSANNILLRRAKRIRKLTGNPIYKSQSELDQQGLTAKSVTYEALVRPWILNALDPAILFTTVYVMIVYGIYYSFFEVFPIVYIQGYGMNIGQMGLVFLVIAVAVLIAIPTYFAYLKYHFTPYVAKNGFSNPEHLLIPALFGCFGPPIGLFIFGWTGRPDIHWIVPTIGIGIYTVGVFILLQSLFIYIPMIYPQYAASLFAGNDFARSAFAAGAILFADPLFHTLGVGKGCSLLGALAAGCCLGVFALYYYGATMRKRSRFTIKAPVE</sequence>
<keyword evidence="3 6" id="KW-1133">Transmembrane helix</keyword>
<evidence type="ECO:0000256" key="1">
    <source>
        <dbReference type="ARBA" id="ARBA00004141"/>
    </source>
</evidence>
<feature type="transmembrane region" description="Helical" evidence="6">
    <location>
        <begin position="233"/>
        <end position="250"/>
    </location>
</feature>
<keyword evidence="9" id="KW-1185">Reference proteome</keyword>
<feature type="compositionally biased region" description="Basic and acidic residues" evidence="5">
    <location>
        <begin position="97"/>
        <end position="127"/>
    </location>
</feature>
<dbReference type="Gene3D" id="1.20.1250.20">
    <property type="entry name" value="MFS general substrate transporter like domains"/>
    <property type="match status" value="1"/>
</dbReference>
<feature type="transmembrane region" description="Helical" evidence="6">
    <location>
        <begin position="477"/>
        <end position="497"/>
    </location>
</feature>
<dbReference type="Proteomes" id="UP001365542">
    <property type="component" value="Unassembled WGS sequence"/>
</dbReference>
<accession>A0AAV9XBG3</accession>
<dbReference type="PROSITE" id="PS50850">
    <property type="entry name" value="MFS"/>
    <property type="match status" value="1"/>
</dbReference>
<feature type="transmembrane region" description="Helical" evidence="6">
    <location>
        <begin position="285"/>
        <end position="306"/>
    </location>
</feature>
<feature type="transmembrane region" description="Helical" evidence="6">
    <location>
        <begin position="438"/>
        <end position="457"/>
    </location>
</feature>
<evidence type="ECO:0000259" key="7">
    <source>
        <dbReference type="PROSITE" id="PS50850"/>
    </source>
</evidence>
<gene>
    <name evidence="8" type="ORF">TWF694_011440</name>
</gene>
<dbReference type="PANTHER" id="PTHR23502">
    <property type="entry name" value="MAJOR FACILITATOR SUPERFAMILY"/>
    <property type="match status" value="1"/>
</dbReference>
<evidence type="ECO:0000256" key="5">
    <source>
        <dbReference type="SAM" id="MobiDB-lite"/>
    </source>
</evidence>
<keyword evidence="4 6" id="KW-0472">Membrane</keyword>
<evidence type="ECO:0000313" key="8">
    <source>
        <dbReference type="EMBL" id="KAK6537243.1"/>
    </source>
</evidence>
<evidence type="ECO:0000256" key="4">
    <source>
        <dbReference type="ARBA" id="ARBA00023136"/>
    </source>
</evidence>
<dbReference type="GO" id="GO:0005886">
    <property type="term" value="C:plasma membrane"/>
    <property type="evidence" value="ECO:0007669"/>
    <property type="project" value="TreeGrafter"/>
</dbReference>
<protein>
    <recommendedName>
        <fullName evidence="7">Major facilitator superfamily (MFS) profile domain-containing protein</fullName>
    </recommendedName>
</protein>
<dbReference type="InterPro" id="IPR036259">
    <property type="entry name" value="MFS_trans_sf"/>
</dbReference>
<dbReference type="EMBL" id="JAVHJO010000009">
    <property type="protein sequence ID" value="KAK6537243.1"/>
    <property type="molecule type" value="Genomic_DNA"/>
</dbReference>
<feature type="transmembrane region" description="Helical" evidence="6">
    <location>
        <begin position="163"/>
        <end position="183"/>
    </location>
</feature>
<dbReference type="FunFam" id="1.20.1250.20:FF:000011">
    <property type="entry name" value="MFS multidrug transporter, putative"/>
    <property type="match status" value="1"/>
</dbReference>
<dbReference type="PANTHER" id="PTHR23502:SF23">
    <property type="entry name" value="FLUCONAZOLE RESISTANCE PROTEIN 1"/>
    <property type="match status" value="1"/>
</dbReference>
<feature type="domain" description="Major facilitator superfamily (MFS) profile" evidence="7">
    <location>
        <begin position="165"/>
        <end position="610"/>
    </location>
</feature>
<evidence type="ECO:0000313" key="9">
    <source>
        <dbReference type="Proteomes" id="UP001365542"/>
    </source>
</evidence>
<dbReference type="GO" id="GO:0015244">
    <property type="term" value="F:fluconazole transmembrane transporter activity"/>
    <property type="evidence" value="ECO:0007669"/>
    <property type="project" value="TreeGrafter"/>
</dbReference>
<comment type="caution">
    <text evidence="8">The sequence shown here is derived from an EMBL/GenBank/DDBJ whole genome shotgun (WGS) entry which is preliminary data.</text>
</comment>
<dbReference type="SUPFAM" id="SSF103473">
    <property type="entry name" value="MFS general substrate transporter"/>
    <property type="match status" value="1"/>
</dbReference>
<dbReference type="InterPro" id="IPR011701">
    <property type="entry name" value="MFS"/>
</dbReference>
<keyword evidence="2 6" id="KW-0812">Transmembrane</keyword>
<feature type="transmembrane region" description="Helical" evidence="6">
    <location>
        <begin position="256"/>
        <end position="273"/>
    </location>
</feature>
<dbReference type="GO" id="GO:1990961">
    <property type="term" value="P:xenobiotic detoxification by transmembrane export across the plasma membrane"/>
    <property type="evidence" value="ECO:0007669"/>
    <property type="project" value="TreeGrafter"/>
</dbReference>
<evidence type="ECO:0000256" key="6">
    <source>
        <dbReference type="SAM" id="Phobius"/>
    </source>
</evidence>
<dbReference type="Pfam" id="PF07690">
    <property type="entry name" value="MFS_1"/>
    <property type="match status" value="1"/>
</dbReference>
<organism evidence="8 9">
    <name type="scientific">Orbilia ellipsospora</name>
    <dbReference type="NCBI Taxonomy" id="2528407"/>
    <lineage>
        <taxon>Eukaryota</taxon>
        <taxon>Fungi</taxon>
        <taxon>Dikarya</taxon>
        <taxon>Ascomycota</taxon>
        <taxon>Pezizomycotina</taxon>
        <taxon>Orbiliomycetes</taxon>
        <taxon>Orbiliales</taxon>
        <taxon>Orbiliaceae</taxon>
        <taxon>Orbilia</taxon>
    </lineage>
</organism>
<evidence type="ECO:0000256" key="3">
    <source>
        <dbReference type="ARBA" id="ARBA00022989"/>
    </source>
</evidence>
<feature type="transmembrane region" description="Helical" evidence="6">
    <location>
        <begin position="326"/>
        <end position="350"/>
    </location>
</feature>
<dbReference type="AlphaFoldDB" id="A0AAV9XBG3"/>
<feature type="transmembrane region" description="Helical" evidence="6">
    <location>
        <begin position="399"/>
        <end position="418"/>
    </location>
</feature>
<proteinExistence type="predicted"/>
<name>A0AAV9XBG3_9PEZI</name>
<evidence type="ECO:0000256" key="2">
    <source>
        <dbReference type="ARBA" id="ARBA00022692"/>
    </source>
</evidence>
<feature type="transmembrane region" description="Helical" evidence="6">
    <location>
        <begin position="503"/>
        <end position="530"/>
    </location>
</feature>
<dbReference type="CDD" id="cd17323">
    <property type="entry name" value="MFS_Tpo1_MDR_like"/>
    <property type="match status" value="1"/>
</dbReference>
<feature type="transmembrane region" description="Helical" evidence="6">
    <location>
        <begin position="189"/>
        <end position="212"/>
    </location>
</feature>
<comment type="subcellular location">
    <subcellularLocation>
        <location evidence="1">Membrane</location>
        <topology evidence="1">Multi-pass membrane protein</topology>
    </subcellularLocation>
</comment>
<dbReference type="InterPro" id="IPR020846">
    <property type="entry name" value="MFS_dom"/>
</dbReference>
<feature type="transmembrane region" description="Helical" evidence="6">
    <location>
        <begin position="575"/>
        <end position="593"/>
    </location>
</feature>
<feature type="region of interest" description="Disordered" evidence="5">
    <location>
        <begin position="47"/>
        <end position="130"/>
    </location>
</feature>